<feature type="transmembrane region" description="Helical" evidence="6">
    <location>
        <begin position="247"/>
        <end position="265"/>
    </location>
</feature>
<evidence type="ECO:0000256" key="4">
    <source>
        <dbReference type="ARBA" id="ARBA00022989"/>
    </source>
</evidence>
<dbReference type="PANTHER" id="PTHR43483">
    <property type="entry name" value="MEMBRANE TRANSPORTER PROTEIN HI_0806-RELATED"/>
    <property type="match status" value="1"/>
</dbReference>
<comment type="subcellular location">
    <subcellularLocation>
        <location evidence="6">Cell membrane</location>
        <topology evidence="6">Multi-pass membrane protein</topology>
    </subcellularLocation>
    <subcellularLocation>
        <location evidence="1">Membrane</location>
        <topology evidence="1">Multi-pass membrane protein</topology>
    </subcellularLocation>
</comment>
<feature type="transmembrane region" description="Helical" evidence="6">
    <location>
        <begin position="80"/>
        <end position="102"/>
    </location>
</feature>
<evidence type="ECO:0000313" key="8">
    <source>
        <dbReference type="Proteomes" id="UP001203423"/>
    </source>
</evidence>
<name>A0ABT0L6Y6_9GAMM</name>
<accession>A0ABT0L6Y6</accession>
<dbReference type="RefSeq" id="WP_248938402.1">
    <property type="nucleotide sequence ID" value="NZ_JAKIKS010000002.1"/>
</dbReference>
<keyword evidence="5 6" id="KW-0472">Membrane</keyword>
<dbReference type="Pfam" id="PF01925">
    <property type="entry name" value="TauE"/>
    <property type="match status" value="1"/>
</dbReference>
<evidence type="ECO:0000256" key="3">
    <source>
        <dbReference type="ARBA" id="ARBA00022692"/>
    </source>
</evidence>
<dbReference type="PANTHER" id="PTHR43483:SF3">
    <property type="entry name" value="MEMBRANE TRANSPORTER PROTEIN HI_0806-RELATED"/>
    <property type="match status" value="1"/>
</dbReference>
<comment type="caution">
    <text evidence="7">The sequence shown here is derived from an EMBL/GenBank/DDBJ whole genome shotgun (WGS) entry which is preliminary data.</text>
</comment>
<feature type="transmembrane region" description="Helical" evidence="6">
    <location>
        <begin position="142"/>
        <end position="167"/>
    </location>
</feature>
<organism evidence="7 8">
    <name type="scientific">Shewanella surugensis</name>
    <dbReference type="NCBI Taxonomy" id="212020"/>
    <lineage>
        <taxon>Bacteria</taxon>
        <taxon>Pseudomonadati</taxon>
        <taxon>Pseudomonadota</taxon>
        <taxon>Gammaproteobacteria</taxon>
        <taxon>Alteromonadales</taxon>
        <taxon>Shewanellaceae</taxon>
        <taxon>Shewanella</taxon>
    </lineage>
</organism>
<dbReference type="InterPro" id="IPR002781">
    <property type="entry name" value="TM_pro_TauE-like"/>
</dbReference>
<feature type="transmembrane region" description="Helical" evidence="6">
    <location>
        <begin position="179"/>
        <end position="202"/>
    </location>
</feature>
<keyword evidence="6" id="KW-1003">Cell membrane</keyword>
<gene>
    <name evidence="7" type="ORF">L2764_01140</name>
</gene>
<dbReference type="EMBL" id="JAKIKS010000002">
    <property type="protein sequence ID" value="MCL1123117.1"/>
    <property type="molecule type" value="Genomic_DNA"/>
</dbReference>
<sequence length="267" mass="28230">MEIALQVFGICLVLGVIIGFLAGLLGIGGGLISVPALLHILPLVGVSHDFLPHVAIATSLAAIILTGLSSTRSHHKRDNIPWYLFKPMLPGFVLGSLSSGFISENISANALQQSFAIFVILMAIQMVFPFKGQAQRHLPSSVLLFMTAVVVAIIAGLMGIGGSVLLVPFLTFFGLQMRYAIGFSAASGLLIALFGSVGYVIAGWNVYGLPQFTLGYIYIPALLGIVVSSIFIAPIGAKRASTWPTGVLKKMFALLLVIIGFKLVFTG</sequence>
<evidence type="ECO:0000256" key="1">
    <source>
        <dbReference type="ARBA" id="ARBA00004141"/>
    </source>
</evidence>
<evidence type="ECO:0000256" key="5">
    <source>
        <dbReference type="ARBA" id="ARBA00023136"/>
    </source>
</evidence>
<feature type="transmembrane region" description="Helical" evidence="6">
    <location>
        <begin position="114"/>
        <end position="130"/>
    </location>
</feature>
<proteinExistence type="inferred from homology"/>
<dbReference type="Proteomes" id="UP001203423">
    <property type="component" value="Unassembled WGS sequence"/>
</dbReference>
<keyword evidence="8" id="KW-1185">Reference proteome</keyword>
<keyword evidence="4 6" id="KW-1133">Transmembrane helix</keyword>
<feature type="transmembrane region" description="Helical" evidence="6">
    <location>
        <begin position="7"/>
        <end position="38"/>
    </location>
</feature>
<keyword evidence="3 6" id="KW-0812">Transmembrane</keyword>
<evidence type="ECO:0000256" key="6">
    <source>
        <dbReference type="RuleBase" id="RU363041"/>
    </source>
</evidence>
<protein>
    <recommendedName>
        <fullName evidence="6">Probable membrane transporter protein</fullName>
    </recommendedName>
</protein>
<reference evidence="7 8" key="1">
    <citation type="submission" date="2022-01" db="EMBL/GenBank/DDBJ databases">
        <title>Whole genome-based taxonomy of the Shewanellaceae.</title>
        <authorList>
            <person name="Martin-Rodriguez A.J."/>
        </authorList>
    </citation>
    <scope>NUCLEOTIDE SEQUENCE [LARGE SCALE GENOMIC DNA]</scope>
    <source>
        <strain evidence="7 8">DSM 17177</strain>
    </source>
</reference>
<evidence type="ECO:0000313" key="7">
    <source>
        <dbReference type="EMBL" id="MCL1123117.1"/>
    </source>
</evidence>
<feature type="transmembrane region" description="Helical" evidence="6">
    <location>
        <begin position="50"/>
        <end position="68"/>
    </location>
</feature>
<evidence type="ECO:0000256" key="2">
    <source>
        <dbReference type="ARBA" id="ARBA00009142"/>
    </source>
</evidence>
<comment type="similarity">
    <text evidence="2 6">Belongs to the 4-toluene sulfonate uptake permease (TSUP) (TC 2.A.102) family.</text>
</comment>
<feature type="transmembrane region" description="Helical" evidence="6">
    <location>
        <begin position="214"/>
        <end position="235"/>
    </location>
</feature>